<dbReference type="Gene3D" id="3.40.462.20">
    <property type="match status" value="1"/>
</dbReference>
<dbReference type="PANTHER" id="PTHR42973:SF39">
    <property type="entry name" value="FAD-BINDING PCMH-TYPE DOMAIN-CONTAINING PROTEIN"/>
    <property type="match status" value="1"/>
</dbReference>
<evidence type="ECO:0000313" key="7">
    <source>
        <dbReference type="EMBL" id="KAL0638820.1"/>
    </source>
</evidence>
<keyword evidence="8" id="KW-1185">Reference proteome</keyword>
<evidence type="ECO:0000256" key="3">
    <source>
        <dbReference type="ARBA" id="ARBA00022630"/>
    </source>
</evidence>
<evidence type="ECO:0000256" key="5">
    <source>
        <dbReference type="ARBA" id="ARBA00023002"/>
    </source>
</evidence>
<name>A0ABR3GSE2_9PEZI</name>
<reference evidence="7 8" key="1">
    <citation type="submission" date="2024-02" db="EMBL/GenBank/DDBJ databases">
        <title>Discinaceae phylogenomics.</title>
        <authorList>
            <person name="Dirks A.C."/>
            <person name="James T.Y."/>
        </authorList>
    </citation>
    <scope>NUCLEOTIDE SEQUENCE [LARGE SCALE GENOMIC DNA]</scope>
    <source>
        <strain evidence="7 8">ACD0624</strain>
    </source>
</reference>
<keyword evidence="4" id="KW-0274">FAD</keyword>
<dbReference type="InterPro" id="IPR036318">
    <property type="entry name" value="FAD-bd_PCMH-like_sf"/>
</dbReference>
<dbReference type="PROSITE" id="PS51387">
    <property type="entry name" value="FAD_PCMH"/>
    <property type="match status" value="1"/>
</dbReference>
<proteinExistence type="inferred from homology"/>
<dbReference type="Proteomes" id="UP001447188">
    <property type="component" value="Unassembled WGS sequence"/>
</dbReference>
<accession>A0ABR3GSE2</accession>
<dbReference type="Pfam" id="PF08031">
    <property type="entry name" value="BBE"/>
    <property type="match status" value="1"/>
</dbReference>
<keyword evidence="5" id="KW-0560">Oxidoreductase</keyword>
<dbReference type="PANTHER" id="PTHR42973">
    <property type="entry name" value="BINDING OXIDOREDUCTASE, PUTATIVE (AFU_ORTHOLOGUE AFUA_1G17690)-RELATED"/>
    <property type="match status" value="1"/>
</dbReference>
<dbReference type="Gene3D" id="3.30.465.10">
    <property type="match status" value="1"/>
</dbReference>
<evidence type="ECO:0000256" key="2">
    <source>
        <dbReference type="ARBA" id="ARBA00005466"/>
    </source>
</evidence>
<dbReference type="InterPro" id="IPR016166">
    <property type="entry name" value="FAD-bd_PCMH"/>
</dbReference>
<feature type="domain" description="FAD-binding PCMH-type" evidence="6">
    <location>
        <begin position="51"/>
        <end position="225"/>
    </location>
</feature>
<comment type="caution">
    <text evidence="7">The sequence shown here is derived from an EMBL/GenBank/DDBJ whole genome shotgun (WGS) entry which is preliminary data.</text>
</comment>
<evidence type="ECO:0000259" key="6">
    <source>
        <dbReference type="PROSITE" id="PS51387"/>
    </source>
</evidence>
<organism evidence="7 8">
    <name type="scientific">Discina gigas</name>
    <dbReference type="NCBI Taxonomy" id="1032678"/>
    <lineage>
        <taxon>Eukaryota</taxon>
        <taxon>Fungi</taxon>
        <taxon>Dikarya</taxon>
        <taxon>Ascomycota</taxon>
        <taxon>Pezizomycotina</taxon>
        <taxon>Pezizomycetes</taxon>
        <taxon>Pezizales</taxon>
        <taxon>Discinaceae</taxon>
        <taxon>Discina</taxon>
    </lineage>
</organism>
<gene>
    <name evidence="7" type="ORF">Q9L58_002049</name>
</gene>
<evidence type="ECO:0000256" key="1">
    <source>
        <dbReference type="ARBA" id="ARBA00001974"/>
    </source>
</evidence>
<dbReference type="InterPro" id="IPR012951">
    <property type="entry name" value="BBE"/>
</dbReference>
<dbReference type="SUPFAM" id="SSF56176">
    <property type="entry name" value="FAD-binding/transporter-associated domain-like"/>
    <property type="match status" value="1"/>
</dbReference>
<protein>
    <recommendedName>
        <fullName evidence="6">FAD-binding PCMH-type domain-containing protein</fullName>
    </recommendedName>
</protein>
<dbReference type="InterPro" id="IPR050416">
    <property type="entry name" value="FAD-linked_Oxidoreductase"/>
</dbReference>
<dbReference type="EMBL" id="JBBBZM010000017">
    <property type="protein sequence ID" value="KAL0638820.1"/>
    <property type="molecule type" value="Genomic_DNA"/>
</dbReference>
<keyword evidence="3" id="KW-0285">Flavoprotein</keyword>
<evidence type="ECO:0000256" key="4">
    <source>
        <dbReference type="ARBA" id="ARBA00022827"/>
    </source>
</evidence>
<dbReference type="InterPro" id="IPR016169">
    <property type="entry name" value="FAD-bd_PCMH_sub2"/>
</dbReference>
<comment type="similarity">
    <text evidence="2">Belongs to the oxygen-dependent FAD-linked oxidoreductase family.</text>
</comment>
<dbReference type="Pfam" id="PF01565">
    <property type="entry name" value="FAD_binding_4"/>
    <property type="match status" value="1"/>
</dbReference>
<evidence type="ECO:0000313" key="8">
    <source>
        <dbReference type="Proteomes" id="UP001447188"/>
    </source>
</evidence>
<comment type="cofactor">
    <cofactor evidence="1">
        <name>FAD</name>
        <dbReference type="ChEBI" id="CHEBI:57692"/>
    </cofactor>
</comment>
<dbReference type="InterPro" id="IPR006094">
    <property type="entry name" value="Oxid_FAD_bind_N"/>
</dbReference>
<sequence length="479" mass="52331">MLSYFLTKYILYPLFYQKNKTLSALLREFEVPILVFANADYLQAAASYNLRLSHKPEVIALPQTVAQVQAAIRCAQRTSTKVAARCGGHSYAAFGIGGKDGSLVIDMANFSSVSVDAETGIATVGGGVRLGNMANELWKQGERAYPHGTCPGVGIAGHSLLGGFGHPSRMWGLAVDLILSLSIVLADGSLVTASEHENPDLYWAFRGAGPSFGIATEFKLKTYPAPKKNILYAYTYRSMDPEVLTEAFLAMQEFGIRGPPQELGIGMEVRPGVEFKIRGVYAADVKVDDLTWMESLEVLCEGKPMLNPPGEYDEHDTFFAKSLVEPAPDPLKEEGVLSWFKYLVSEGQASINPWFIIINLYGGPNSAITRPPPSTSPLSTSSYGHRDCLLVFQLYAHTPSRMPDAYMGSLVPLVEGMVTALVNGEEERFGGYPGYIDPTLEAGMAHKIYYGDGYPRLKEIKKRVDPTGLFWNPLAIGES</sequence>